<evidence type="ECO:0000256" key="3">
    <source>
        <dbReference type="SAM" id="Phobius"/>
    </source>
</evidence>
<keyword evidence="3" id="KW-1133">Transmembrane helix</keyword>
<keyword evidence="3" id="KW-0472">Membrane</keyword>
<keyword evidence="3" id="KW-0812">Transmembrane</keyword>
<evidence type="ECO:0000313" key="4">
    <source>
        <dbReference type="EMBL" id="HBP31794.1"/>
    </source>
</evidence>
<protein>
    <recommendedName>
        <fullName evidence="6">Inner membrane protein</fullName>
    </recommendedName>
</protein>
<reference evidence="4 5" key="1">
    <citation type="journal article" date="2018" name="Nat. Biotechnol.">
        <title>A standardized bacterial taxonomy based on genome phylogeny substantially revises the tree of life.</title>
        <authorList>
            <person name="Parks D.H."/>
            <person name="Chuvochina M."/>
            <person name="Waite D.W."/>
            <person name="Rinke C."/>
            <person name="Skarshewski A."/>
            <person name="Chaumeil P.A."/>
            <person name="Hugenholtz P."/>
        </authorList>
    </citation>
    <scope>NUCLEOTIDE SEQUENCE [LARGE SCALE GENOMIC DNA]</scope>
    <source>
        <strain evidence="4">UBA10707</strain>
    </source>
</reference>
<evidence type="ECO:0000313" key="5">
    <source>
        <dbReference type="Proteomes" id="UP000264036"/>
    </source>
</evidence>
<evidence type="ECO:0000256" key="2">
    <source>
        <dbReference type="SAM" id="MobiDB-lite"/>
    </source>
</evidence>
<dbReference type="EMBL" id="DOEK01000045">
    <property type="protein sequence ID" value="HBP31794.1"/>
    <property type="molecule type" value="Genomic_DNA"/>
</dbReference>
<keyword evidence="1" id="KW-0175">Coiled coil</keyword>
<sequence length="235" mass="25942">MFGSSKRATFKPSVFETSSRRRHRRMPPWVGILFTGVIIGAGGYWFLQTNYGPKRLSLDESNKLTSEVSSLSTDRQQLQSQLESVTQQRNALQSQLESQTEALNNAQSQVKDLANNLTLLKKVIPADPSGSALGIRVGEFSGPMGKLDYSMLLMKKNEQDPDLQASIEFAVNGRYRNGRSGTAELDPIMLDVADFQQAAGTLEIPPTMTARRVTVKITDVATGKVLTTRTFQVSR</sequence>
<dbReference type="Gene3D" id="1.20.5.340">
    <property type="match status" value="1"/>
</dbReference>
<proteinExistence type="predicted"/>
<comment type="caution">
    <text evidence="4">The sequence shown here is derived from an EMBL/GenBank/DDBJ whole genome shotgun (WGS) entry which is preliminary data.</text>
</comment>
<dbReference type="Proteomes" id="UP000264036">
    <property type="component" value="Unassembled WGS sequence"/>
</dbReference>
<evidence type="ECO:0008006" key="6">
    <source>
        <dbReference type="Google" id="ProtNLM"/>
    </source>
</evidence>
<feature type="region of interest" description="Disordered" evidence="2">
    <location>
        <begin position="1"/>
        <end position="21"/>
    </location>
</feature>
<name>A0A356LLK8_9BURK</name>
<evidence type="ECO:0000256" key="1">
    <source>
        <dbReference type="SAM" id="Coils"/>
    </source>
</evidence>
<organism evidence="4 5">
    <name type="scientific">Advenella kashmirensis</name>
    <dbReference type="NCBI Taxonomy" id="310575"/>
    <lineage>
        <taxon>Bacteria</taxon>
        <taxon>Pseudomonadati</taxon>
        <taxon>Pseudomonadota</taxon>
        <taxon>Betaproteobacteria</taxon>
        <taxon>Burkholderiales</taxon>
        <taxon>Alcaligenaceae</taxon>
    </lineage>
</organism>
<accession>A0A356LLK8</accession>
<dbReference type="AlphaFoldDB" id="A0A356LLK8"/>
<feature type="coiled-coil region" evidence="1">
    <location>
        <begin position="61"/>
        <end position="123"/>
    </location>
</feature>
<gene>
    <name evidence="4" type="ORF">DD666_20595</name>
</gene>
<feature type="transmembrane region" description="Helical" evidence="3">
    <location>
        <begin position="29"/>
        <end position="47"/>
    </location>
</feature>